<dbReference type="InterPro" id="IPR051010">
    <property type="entry name" value="BCAA_transport"/>
</dbReference>
<dbReference type="GO" id="GO:0006865">
    <property type="term" value="P:amino acid transport"/>
    <property type="evidence" value="ECO:0007669"/>
    <property type="project" value="UniProtKB-KW"/>
</dbReference>
<gene>
    <name evidence="6" type="ORF">OZSIB_2771</name>
</gene>
<reference evidence="6 7" key="1">
    <citation type="submission" date="2018-05" db="EMBL/GenBank/DDBJ databases">
        <title>A metagenomic window into the 2 km-deep terrestrial subsurface aquifer revealed taxonomically and functionally diverse microbial community comprising novel uncultured bacterial lineages.</title>
        <authorList>
            <person name="Kadnikov V.V."/>
            <person name="Mardanov A.V."/>
            <person name="Beletsky A.V."/>
            <person name="Banks D."/>
            <person name="Pimenov N.V."/>
            <person name="Frank Y.A."/>
            <person name="Karnachuk O.V."/>
            <person name="Ravin N.V."/>
        </authorList>
    </citation>
    <scope>NUCLEOTIDE SEQUENCE [LARGE SCALE GENOMIC DNA]</scope>
    <source>
        <strain evidence="6">BY5</strain>
    </source>
</reference>
<dbReference type="Gene3D" id="3.40.50.2300">
    <property type="match status" value="2"/>
</dbReference>
<evidence type="ECO:0000259" key="5">
    <source>
        <dbReference type="Pfam" id="PF13458"/>
    </source>
</evidence>
<protein>
    <submittedName>
        <fullName evidence="6">Branched-chain amino acid ABC transporter, amino acid-binding protein</fullName>
    </submittedName>
</protein>
<keyword evidence="3" id="KW-0732">Signal</keyword>
<evidence type="ECO:0000256" key="1">
    <source>
        <dbReference type="ARBA" id="ARBA00010062"/>
    </source>
</evidence>
<keyword evidence="4" id="KW-0029">Amino-acid transport</keyword>
<dbReference type="InterPro" id="IPR028081">
    <property type="entry name" value="Leu-bd"/>
</dbReference>
<evidence type="ECO:0000313" key="7">
    <source>
        <dbReference type="Proteomes" id="UP000252355"/>
    </source>
</evidence>
<name>A0A367ZRY2_9BACT</name>
<organism evidence="6 7">
    <name type="scientific">Candidatus Ozemobacter sibiricus</name>
    <dbReference type="NCBI Taxonomy" id="2268124"/>
    <lineage>
        <taxon>Bacteria</taxon>
        <taxon>Candidatus Ozemobacteria</taxon>
        <taxon>Candidatus Ozemobacterales</taxon>
        <taxon>Candidatus Ozemobacteraceae</taxon>
        <taxon>Candidatus Ozemobacter</taxon>
    </lineage>
</organism>
<dbReference type="SUPFAM" id="SSF53822">
    <property type="entry name" value="Periplasmic binding protein-like I"/>
    <property type="match status" value="1"/>
</dbReference>
<dbReference type="Pfam" id="PF13458">
    <property type="entry name" value="Peripla_BP_6"/>
    <property type="match status" value="1"/>
</dbReference>
<keyword evidence="2" id="KW-0813">Transport</keyword>
<dbReference type="InterPro" id="IPR028082">
    <property type="entry name" value="Peripla_BP_I"/>
</dbReference>
<evidence type="ECO:0000256" key="3">
    <source>
        <dbReference type="ARBA" id="ARBA00022729"/>
    </source>
</evidence>
<dbReference type="InterPro" id="IPR000709">
    <property type="entry name" value="Leu_Ile_Val-bd"/>
</dbReference>
<comment type="similarity">
    <text evidence="1">Belongs to the leucine-binding protein family.</text>
</comment>
<dbReference type="PRINTS" id="PR00337">
    <property type="entry name" value="LEUILEVALBP"/>
</dbReference>
<dbReference type="EMBL" id="QOQW01000004">
    <property type="protein sequence ID" value="RCK80883.1"/>
    <property type="molecule type" value="Genomic_DNA"/>
</dbReference>
<sequence>MMRRRGALYQILAVVVVAAALWFGLGGTRPGLVIGVIGPLTGPAAPYGLAHRNGARLAAEQINAAGGLHGQMLEVIFADDANDKVKAAEEARTLIYDRGAVAILGAITSDNTMNIQRICEKAEVPLLTAVSTNPFITRVNFRYSFRCLSDDDIQAMALAQHTATTLRLRRVAIIHDSNKYGSQGARTYQAIAQRMGQTIVANEVYDGGATNFQAQLARIRQANPDGLLIWGLARESALVARQAREMGIAATMFGGDGLAPANFLDLAGPAAEGVILTYPFNPLRGGDKTRAFLEAYRQRFEQEADSFAAHAYDGLMLLAEAIRLGGTDPRRVRDALASFAAYEGVTGRGGFDATGNETRPVELARVQDGRFIPMAQGGVQ</sequence>
<evidence type="ECO:0000313" key="6">
    <source>
        <dbReference type="EMBL" id="RCK80883.1"/>
    </source>
</evidence>
<dbReference type="PANTHER" id="PTHR30483">
    <property type="entry name" value="LEUCINE-SPECIFIC-BINDING PROTEIN"/>
    <property type="match status" value="1"/>
</dbReference>
<feature type="domain" description="Leucine-binding protein" evidence="5">
    <location>
        <begin position="34"/>
        <end position="369"/>
    </location>
</feature>
<accession>A0A367ZRY2</accession>
<evidence type="ECO:0000256" key="2">
    <source>
        <dbReference type="ARBA" id="ARBA00022448"/>
    </source>
</evidence>
<dbReference type="AlphaFoldDB" id="A0A367ZRY2"/>
<comment type="caution">
    <text evidence="6">The sequence shown here is derived from an EMBL/GenBank/DDBJ whole genome shotgun (WGS) entry which is preliminary data.</text>
</comment>
<proteinExistence type="inferred from homology"/>
<dbReference type="Proteomes" id="UP000252355">
    <property type="component" value="Unassembled WGS sequence"/>
</dbReference>
<dbReference type="PANTHER" id="PTHR30483:SF6">
    <property type="entry name" value="PERIPLASMIC BINDING PROTEIN OF ABC TRANSPORTER FOR NATURAL AMINO ACIDS"/>
    <property type="match status" value="1"/>
</dbReference>
<evidence type="ECO:0000256" key="4">
    <source>
        <dbReference type="ARBA" id="ARBA00022970"/>
    </source>
</evidence>